<dbReference type="Gene3D" id="1.10.1410.40">
    <property type="match status" value="1"/>
</dbReference>
<name>A0A834HQT7_RHYFE</name>
<accession>A0A834HQT7</accession>
<protein>
    <recommendedName>
        <fullName evidence="3">Mab-21-like HhH/H2TH-like domain-containing protein</fullName>
    </recommendedName>
</protein>
<evidence type="ECO:0000313" key="1">
    <source>
        <dbReference type="EMBL" id="KAF7265743.1"/>
    </source>
</evidence>
<dbReference type="OrthoDB" id="5948335at2759"/>
<evidence type="ECO:0008006" key="3">
    <source>
        <dbReference type="Google" id="ProtNLM"/>
    </source>
</evidence>
<comment type="caution">
    <text evidence="1">The sequence shown here is derived from an EMBL/GenBank/DDBJ whole genome shotgun (WGS) entry which is preliminary data.</text>
</comment>
<dbReference type="EMBL" id="JAACXV010014584">
    <property type="protein sequence ID" value="KAF7265743.1"/>
    <property type="molecule type" value="Genomic_DNA"/>
</dbReference>
<keyword evidence="2" id="KW-1185">Reference proteome</keyword>
<gene>
    <name evidence="1" type="ORF">GWI33_020826</name>
</gene>
<dbReference type="PANTHER" id="PTHR10656:SF70">
    <property type="entry name" value="PROTEIN MAB-21-RELATED"/>
    <property type="match status" value="1"/>
</dbReference>
<organism evidence="1 2">
    <name type="scientific">Rhynchophorus ferrugineus</name>
    <name type="common">Red palm weevil</name>
    <name type="synonym">Curculio ferrugineus</name>
    <dbReference type="NCBI Taxonomy" id="354439"/>
    <lineage>
        <taxon>Eukaryota</taxon>
        <taxon>Metazoa</taxon>
        <taxon>Ecdysozoa</taxon>
        <taxon>Arthropoda</taxon>
        <taxon>Hexapoda</taxon>
        <taxon>Insecta</taxon>
        <taxon>Pterygota</taxon>
        <taxon>Neoptera</taxon>
        <taxon>Endopterygota</taxon>
        <taxon>Coleoptera</taxon>
        <taxon>Polyphaga</taxon>
        <taxon>Cucujiformia</taxon>
        <taxon>Curculionidae</taxon>
        <taxon>Dryophthorinae</taxon>
        <taxon>Rhynchophorus</taxon>
    </lineage>
</organism>
<sequence>MFSNKARSQKNVKFKKLEEVTLPNAKLKFCADQLQNLNLMFQKRLEQDVPVDAPTEKSLNLARSVTERFIQRLFCGVGQIDSRFTSKFLIENHFSSNQHNSTHLEYIVRLDALSHPTLYNSDDLPSYEILENNQDCPAGYAKIRLTSSTLQAWKEFTNSNGYLRRDRIQAKMVELLAQAAVQEKPNSPLQVDESVMCGIPGKIVDPFTLYHILKIPANEQVFYGPSGNVPRFPDTRDFRLAIVDEPHGIKIKVEFLSPALSSISIKVMILIAIDVDMWPSSTDFPARVPLGHLDCLLYHQAAQSGMYLVGYGVHSAAWQIRLAAAEYYLFNHYGAKSTVRTVLDILYEILIDINTRRKYQKPISYKILNKYMLFTILLEDLEENSTTPFIDMLYWSPMYLSTIVLRLLDKTILRLQSEFQSNYFFKNVNLLVNPGHLCDDDFNIEAGNVKNYMVRLFDESLVADKDNEDLISLLVSQETEVKLLYRWKSLVDGLLPPPGTRSKRLLFAGSRNRREIAHTQYTARQLEYIGMVLQSMLKVQQRVIKPYQNISTESVKHEDKNDETSPLEDIIFILVTILEQARDQYLINDTNPTISKNQQKIRTSYDACVSKLIEIIRCDKELLLMNNIDLEDDLTLVKIILKWLYKAMDHNKKYLGLILRPFLSTIFLTSHHISYHLELIKERLRNDEIESLGLFSKLVNTGSITPAHGLVDSVNKNWIWAKDMLGMVERNTLRLFFIEERGKVYRHILSLPSDSSRNADEVGASRTWTDKEKKRRAVRRRTTLPARNYFSSLLYDHLKDGRSEIPQHDVLKMNSPLTAIINKKLRRGQHRGSGDIFRCMESMQKLNVFKEAASALPKEDQNEILDIIQNIHMNKVKKSLNKRWSSTLPHSSKIVPQDHRPIQRYTPKEESAGLQLSPKEKRRTRGILRGDSLLGTTRAARLREDNAIFLLQENFRLKCLVHKADFFRI</sequence>
<dbReference type="Proteomes" id="UP000625711">
    <property type="component" value="Unassembled WGS sequence"/>
</dbReference>
<dbReference type="AlphaFoldDB" id="A0A834HQT7"/>
<evidence type="ECO:0000313" key="2">
    <source>
        <dbReference type="Proteomes" id="UP000625711"/>
    </source>
</evidence>
<dbReference type="PANTHER" id="PTHR10656">
    <property type="entry name" value="CELL FATE DETERMINING PROTEIN MAB21-RELATED"/>
    <property type="match status" value="1"/>
</dbReference>
<proteinExistence type="predicted"/>
<reference evidence="1" key="1">
    <citation type="submission" date="2020-08" db="EMBL/GenBank/DDBJ databases">
        <title>Genome sequencing and assembly of the red palm weevil Rhynchophorus ferrugineus.</title>
        <authorList>
            <person name="Dias G.B."/>
            <person name="Bergman C.M."/>
            <person name="Manee M."/>
        </authorList>
    </citation>
    <scope>NUCLEOTIDE SEQUENCE</scope>
    <source>
        <strain evidence="1">AA-2017</strain>
        <tissue evidence="1">Whole larva</tissue>
    </source>
</reference>